<dbReference type="RefSeq" id="WP_244679654.1">
    <property type="nucleotide sequence ID" value="NZ_JALIRM010000001.1"/>
</dbReference>
<gene>
    <name evidence="1" type="ORF">J2S14_000195</name>
</gene>
<evidence type="ECO:0000313" key="2">
    <source>
        <dbReference type="Proteomes" id="UP001232343"/>
    </source>
</evidence>
<name>A0ABU0CZ18_9BACI</name>
<keyword evidence="2" id="KW-1185">Reference proteome</keyword>
<evidence type="ECO:0000313" key="1">
    <source>
        <dbReference type="EMBL" id="MDQ0341402.1"/>
    </source>
</evidence>
<proteinExistence type="predicted"/>
<dbReference type="EMBL" id="JAUSUO010000001">
    <property type="protein sequence ID" value="MDQ0341402.1"/>
    <property type="molecule type" value="Genomic_DNA"/>
</dbReference>
<accession>A0ABU0CZ18</accession>
<sequence>MENHHKKRHHFEGQMIRFRSENGDWRIGKVVKVRDDGLEISELDSNSYGGYGFGFFGGPFFRPPIFVPFVGFGFFEFFFL</sequence>
<organism evidence="1 2">
    <name type="scientific">Lederbergia wuyishanensis</name>
    <dbReference type="NCBI Taxonomy" id="1347903"/>
    <lineage>
        <taxon>Bacteria</taxon>
        <taxon>Bacillati</taxon>
        <taxon>Bacillota</taxon>
        <taxon>Bacilli</taxon>
        <taxon>Bacillales</taxon>
        <taxon>Bacillaceae</taxon>
        <taxon>Lederbergia</taxon>
    </lineage>
</organism>
<dbReference type="Proteomes" id="UP001232343">
    <property type="component" value="Unassembled WGS sequence"/>
</dbReference>
<reference evidence="1 2" key="1">
    <citation type="submission" date="2023-07" db="EMBL/GenBank/DDBJ databases">
        <title>Genomic Encyclopedia of Type Strains, Phase IV (KMG-IV): sequencing the most valuable type-strain genomes for metagenomic binning, comparative biology and taxonomic classification.</title>
        <authorList>
            <person name="Goeker M."/>
        </authorList>
    </citation>
    <scope>NUCLEOTIDE SEQUENCE [LARGE SCALE GENOMIC DNA]</scope>
    <source>
        <strain evidence="1 2">DSM 27848</strain>
    </source>
</reference>
<comment type="caution">
    <text evidence="1">The sequence shown here is derived from an EMBL/GenBank/DDBJ whole genome shotgun (WGS) entry which is preliminary data.</text>
</comment>
<protein>
    <submittedName>
        <fullName evidence="1">Uncharacterized protein</fullName>
    </submittedName>
</protein>